<dbReference type="CDD" id="cd09276">
    <property type="entry name" value="Rnase_HI_RT_non_LTR"/>
    <property type="match status" value="1"/>
</dbReference>
<organism evidence="3 4">
    <name type="scientific">Mythimna separata</name>
    <name type="common">Oriental armyworm</name>
    <name type="synonym">Pseudaletia separata</name>
    <dbReference type="NCBI Taxonomy" id="271217"/>
    <lineage>
        <taxon>Eukaryota</taxon>
        <taxon>Metazoa</taxon>
        <taxon>Ecdysozoa</taxon>
        <taxon>Arthropoda</taxon>
        <taxon>Hexapoda</taxon>
        <taxon>Insecta</taxon>
        <taxon>Pterygota</taxon>
        <taxon>Neoptera</taxon>
        <taxon>Endopterygota</taxon>
        <taxon>Lepidoptera</taxon>
        <taxon>Glossata</taxon>
        <taxon>Ditrysia</taxon>
        <taxon>Noctuoidea</taxon>
        <taxon>Noctuidae</taxon>
        <taxon>Noctuinae</taxon>
        <taxon>Hadenini</taxon>
        <taxon>Mythimna</taxon>
    </lineage>
</organism>
<feature type="domain" description="Reverse transcriptase" evidence="1">
    <location>
        <begin position="196"/>
        <end position="466"/>
    </location>
</feature>
<accession>A0AAD8DUC8</accession>
<feature type="domain" description="RNase H type-1" evidence="2">
    <location>
        <begin position="681"/>
        <end position="813"/>
    </location>
</feature>
<sequence>MYDLFVIEINNAADKHIPFIKFCNKPVENFIPKQYWNPQLSKIVAQRRLALTAFRRNPTPENLTSLEKLTKESQDLIRKEKFLNWQKFCNSIDEATSASDLWRRMRWMKGFRQNKMYCSSKNQSELLSSLTPDYVTNIMPTFKSRNLTLEADFSMQELKSCLKKKDTAPGEDGISYSMIYHLPDTAQYFMLRLYNNIFKFGIIPTLWRNIQIIPIPKANSASNGEPKLRPISLLSCLAKIFHLLISRRLEWFVEKTKVLSPHTVGFRKSQSCLDSLTRLVSHIQIGFSKNIPTLACFLDIESAYNNVSIDVAMKILDNLQVGTKICTYLWSFLSERYLNIKSDTGETLLSRWTNKGLAQGDPLSPLLFNLVTHKICLCTQNILLSQYADDFVLFVSDKDIKSCEIRLQQALDSVIILLDELGLVLSTSKSNYCLFSKGQRRLFPILKANGQPLPRSDSVKYLGIWLDSNLRWGKHVKETVNKCSKFFNILKVLAGSTWGVHTKHLRRLYISLVRSRLDYGSFIYDCGAKKHTNKLDKIQNQALRITGGFIKSTPIHVMECELNIMPLFLRRQYLAYKFMLKSVSWSNNITVDMVLNLSELCQNRYWVSKKKPLLAETINDIKAFQVYSSHTLRMFSLDIWVSAIEVQENIKSDLVCVPCSKNSFEPNALLNNVIEELNTNYGGWHKFYTDGSKSALGQGVGYFYQNSNIKTGYRINSYVSIMTLELIAIFQAMSYANEQNLNKFVIFSDSKSALQHVARCASGIRGVSIAYDIINIIYKLNKNGIEFRLQWVPAHIGLKGNEEADGISKLAALEGNEFHFLPDYSDLIPKVKMKCNKFWKKYFNEKSETKGIWYKTIQHEPPRYLWFDDGKLSRSYVKLALRLRSGHYPSAKFAFLMKKNDSPNCVTCNKIEDVQHLLMDCVKNKTEREKLERENGLNRLDIGLIQTILSLPKSDLAKQLCGLAVTRNP</sequence>
<dbReference type="PANTHER" id="PTHR36688:SF1">
    <property type="entry name" value="ENDONUCLEASE_EXONUCLEASE_PHOSPHATASE DOMAIN-CONTAINING PROTEIN"/>
    <property type="match status" value="1"/>
</dbReference>
<dbReference type="GO" id="GO:0004523">
    <property type="term" value="F:RNA-DNA hybrid ribonuclease activity"/>
    <property type="evidence" value="ECO:0007669"/>
    <property type="project" value="InterPro"/>
</dbReference>
<dbReference type="CDD" id="cd01650">
    <property type="entry name" value="RT_nLTR_like"/>
    <property type="match status" value="1"/>
</dbReference>
<dbReference type="InterPro" id="IPR036397">
    <property type="entry name" value="RNaseH_sf"/>
</dbReference>
<dbReference type="GO" id="GO:0071897">
    <property type="term" value="P:DNA biosynthetic process"/>
    <property type="evidence" value="ECO:0007669"/>
    <property type="project" value="UniProtKB-ARBA"/>
</dbReference>
<dbReference type="GO" id="GO:0003676">
    <property type="term" value="F:nucleic acid binding"/>
    <property type="evidence" value="ECO:0007669"/>
    <property type="project" value="InterPro"/>
</dbReference>
<name>A0AAD8DUC8_MYTSE</name>
<dbReference type="AlphaFoldDB" id="A0AAD8DUC8"/>
<dbReference type="Proteomes" id="UP001231518">
    <property type="component" value="Chromosome 12"/>
</dbReference>
<comment type="caution">
    <text evidence="3">The sequence shown here is derived from an EMBL/GenBank/DDBJ whole genome shotgun (WGS) entry which is preliminary data.</text>
</comment>
<dbReference type="InterPro" id="IPR052560">
    <property type="entry name" value="RdDP_mobile_element"/>
</dbReference>
<evidence type="ECO:0000313" key="3">
    <source>
        <dbReference type="EMBL" id="KAJ8721719.1"/>
    </source>
</evidence>
<proteinExistence type="predicted"/>
<reference evidence="3" key="1">
    <citation type="submission" date="2023-03" db="EMBL/GenBank/DDBJ databases">
        <title>Chromosome-level genomes of two armyworms, Mythimna separata and Mythimna loreyi, provide insights into the biosynthesis and reception of sex pheromones.</title>
        <authorList>
            <person name="Zhao H."/>
        </authorList>
    </citation>
    <scope>NUCLEOTIDE SEQUENCE</scope>
    <source>
        <strain evidence="3">BeijingLab</strain>
        <tissue evidence="3">Pupa</tissue>
    </source>
</reference>
<dbReference type="PROSITE" id="PS50879">
    <property type="entry name" value="RNASE_H_1"/>
    <property type="match status" value="1"/>
</dbReference>
<dbReference type="Gene3D" id="3.30.420.10">
    <property type="entry name" value="Ribonuclease H-like superfamily/Ribonuclease H"/>
    <property type="match status" value="1"/>
</dbReference>
<dbReference type="InterPro" id="IPR000477">
    <property type="entry name" value="RT_dom"/>
</dbReference>
<evidence type="ECO:0000313" key="4">
    <source>
        <dbReference type="Proteomes" id="UP001231518"/>
    </source>
</evidence>
<evidence type="ECO:0000259" key="2">
    <source>
        <dbReference type="PROSITE" id="PS50879"/>
    </source>
</evidence>
<dbReference type="EMBL" id="JARGEI010000013">
    <property type="protein sequence ID" value="KAJ8721719.1"/>
    <property type="molecule type" value="Genomic_DNA"/>
</dbReference>
<dbReference type="PANTHER" id="PTHR36688">
    <property type="entry name" value="ENDO/EXONUCLEASE/PHOSPHATASE DOMAIN-CONTAINING PROTEIN"/>
    <property type="match status" value="1"/>
</dbReference>
<keyword evidence="4" id="KW-1185">Reference proteome</keyword>
<dbReference type="GO" id="GO:0042575">
    <property type="term" value="C:DNA polymerase complex"/>
    <property type="evidence" value="ECO:0007669"/>
    <property type="project" value="UniProtKB-ARBA"/>
</dbReference>
<dbReference type="Pfam" id="PF00078">
    <property type="entry name" value="RVT_1"/>
    <property type="match status" value="1"/>
</dbReference>
<dbReference type="InterPro" id="IPR012337">
    <property type="entry name" value="RNaseH-like_sf"/>
</dbReference>
<protein>
    <submittedName>
        <fullName evidence="3">Uncharacterized protein</fullName>
    </submittedName>
</protein>
<dbReference type="SUPFAM" id="SSF56672">
    <property type="entry name" value="DNA/RNA polymerases"/>
    <property type="match status" value="1"/>
</dbReference>
<gene>
    <name evidence="3" type="ORF">PYW07_002494</name>
</gene>
<evidence type="ECO:0000259" key="1">
    <source>
        <dbReference type="PROSITE" id="PS50878"/>
    </source>
</evidence>
<dbReference type="Pfam" id="PF00075">
    <property type="entry name" value="RNase_H"/>
    <property type="match status" value="1"/>
</dbReference>
<dbReference type="InterPro" id="IPR043502">
    <property type="entry name" value="DNA/RNA_pol_sf"/>
</dbReference>
<dbReference type="PROSITE" id="PS50878">
    <property type="entry name" value="RT_POL"/>
    <property type="match status" value="1"/>
</dbReference>
<dbReference type="SUPFAM" id="SSF53098">
    <property type="entry name" value="Ribonuclease H-like"/>
    <property type="match status" value="1"/>
</dbReference>
<dbReference type="InterPro" id="IPR002156">
    <property type="entry name" value="RNaseH_domain"/>
</dbReference>